<protein>
    <submittedName>
        <fullName evidence="1">Uncharacterized protein</fullName>
    </submittedName>
</protein>
<accession>A0AAW1X1C6</accession>
<organism evidence="1 2">
    <name type="scientific">Rubus argutus</name>
    <name type="common">Southern blackberry</name>
    <dbReference type="NCBI Taxonomy" id="59490"/>
    <lineage>
        <taxon>Eukaryota</taxon>
        <taxon>Viridiplantae</taxon>
        <taxon>Streptophyta</taxon>
        <taxon>Embryophyta</taxon>
        <taxon>Tracheophyta</taxon>
        <taxon>Spermatophyta</taxon>
        <taxon>Magnoliopsida</taxon>
        <taxon>eudicotyledons</taxon>
        <taxon>Gunneridae</taxon>
        <taxon>Pentapetalae</taxon>
        <taxon>rosids</taxon>
        <taxon>fabids</taxon>
        <taxon>Rosales</taxon>
        <taxon>Rosaceae</taxon>
        <taxon>Rosoideae</taxon>
        <taxon>Rosoideae incertae sedis</taxon>
        <taxon>Rubus</taxon>
    </lineage>
</organism>
<proteinExistence type="predicted"/>
<evidence type="ECO:0000313" key="1">
    <source>
        <dbReference type="EMBL" id="KAK9930115.1"/>
    </source>
</evidence>
<dbReference type="AlphaFoldDB" id="A0AAW1X1C6"/>
<keyword evidence="2" id="KW-1185">Reference proteome</keyword>
<gene>
    <name evidence="1" type="ORF">M0R45_027170</name>
</gene>
<evidence type="ECO:0000313" key="2">
    <source>
        <dbReference type="Proteomes" id="UP001457282"/>
    </source>
</evidence>
<comment type="caution">
    <text evidence="1">The sequence shown here is derived from an EMBL/GenBank/DDBJ whole genome shotgun (WGS) entry which is preliminary data.</text>
</comment>
<dbReference type="InterPro" id="IPR009836">
    <property type="entry name" value="GRDP-like"/>
</dbReference>
<dbReference type="PANTHER" id="PTHR34365:SF7">
    <property type="entry name" value="GLYCINE-RICH DOMAIN-CONTAINING PROTEIN 1"/>
    <property type="match status" value="1"/>
</dbReference>
<dbReference type="PANTHER" id="PTHR34365">
    <property type="entry name" value="ENOLASE (DUF1399)"/>
    <property type="match status" value="1"/>
</dbReference>
<dbReference type="Proteomes" id="UP001457282">
    <property type="component" value="Unassembled WGS sequence"/>
</dbReference>
<reference evidence="1 2" key="1">
    <citation type="journal article" date="2023" name="G3 (Bethesda)">
        <title>A chromosome-length genome assembly and annotation of blackberry (Rubus argutus, cv. 'Hillquist').</title>
        <authorList>
            <person name="Bruna T."/>
            <person name="Aryal R."/>
            <person name="Dudchenko O."/>
            <person name="Sargent D.J."/>
            <person name="Mead D."/>
            <person name="Buti M."/>
            <person name="Cavallini A."/>
            <person name="Hytonen T."/>
            <person name="Andres J."/>
            <person name="Pham M."/>
            <person name="Weisz D."/>
            <person name="Mascagni F."/>
            <person name="Usai G."/>
            <person name="Natali L."/>
            <person name="Bassil N."/>
            <person name="Fernandez G.E."/>
            <person name="Lomsadze A."/>
            <person name="Armour M."/>
            <person name="Olukolu B."/>
            <person name="Poorten T."/>
            <person name="Britton C."/>
            <person name="Davik J."/>
            <person name="Ashrafi H."/>
            <person name="Aiden E.L."/>
            <person name="Borodovsky M."/>
            <person name="Worthington M."/>
        </authorList>
    </citation>
    <scope>NUCLEOTIDE SEQUENCE [LARGE SCALE GENOMIC DNA]</scope>
    <source>
        <strain evidence="1">PI 553951</strain>
    </source>
</reference>
<sequence length="114" mass="13236">METKQQVEWAEAQKIVICKDLVAAAKQQLQFLAVVDRNRHLYECPALYKAIYRYKYCSIRCVMQLIVKLSTGQSSTTATFCLETNSFLLSDIQSLCERQPFSRKPWPDTKGFYI</sequence>
<dbReference type="EMBL" id="JBEDUW010000005">
    <property type="protein sequence ID" value="KAK9930115.1"/>
    <property type="molecule type" value="Genomic_DNA"/>
</dbReference>
<name>A0AAW1X1C6_RUBAR</name>